<dbReference type="SUPFAM" id="SSF63520">
    <property type="entry name" value="PTS-regulatory domain, PRD"/>
    <property type="match status" value="2"/>
</dbReference>
<proteinExistence type="predicted"/>
<evidence type="ECO:0000259" key="4">
    <source>
        <dbReference type="PROSITE" id="PS51372"/>
    </source>
</evidence>
<organism evidence="5 6">
    <name type="scientific">Faecalicoccus pleomorphus</name>
    <dbReference type="NCBI Taxonomy" id="1323"/>
    <lineage>
        <taxon>Bacteria</taxon>
        <taxon>Bacillati</taxon>
        <taxon>Bacillota</taxon>
        <taxon>Erysipelotrichia</taxon>
        <taxon>Erysipelotrichales</taxon>
        <taxon>Erysipelotrichaceae</taxon>
        <taxon>Faecalicoccus</taxon>
    </lineage>
</organism>
<dbReference type="Pfam" id="PF00158">
    <property type="entry name" value="Sigma54_activat"/>
    <property type="match status" value="1"/>
</dbReference>
<feature type="domain" description="Sigma-54 factor interaction" evidence="3">
    <location>
        <begin position="116"/>
        <end position="345"/>
    </location>
</feature>
<evidence type="ECO:0000313" key="6">
    <source>
        <dbReference type="Proteomes" id="UP000260721"/>
    </source>
</evidence>
<dbReference type="EMBL" id="QUSK01000003">
    <property type="protein sequence ID" value="RGD77825.1"/>
    <property type="molecule type" value="Genomic_DNA"/>
</dbReference>
<evidence type="ECO:0000313" key="5">
    <source>
        <dbReference type="EMBL" id="RGD77825.1"/>
    </source>
</evidence>
<sequence>MEKKEMIYQYIHNETIKKIQNDDFQNLGFDSLDIAQKLKMDRANASRLLNQLFNEGRLIKQLDRPVLFFERESLENYDTNIFIPSVLQKDQKITDFFRPVIKKENNIINSFSRYIINTPQSKMSIPVEQAKSAILYPEGLNILIIGEQGSGRLQFARSIYNFAKEREIIDSDQKINIIECLNYADQNPENFLRFIFGENIQSSGKAKKGALHQSKKNIVIFNNINQLPEKSSTALFNAILDHSFSPINSNKTIELTATIIATSSEKSMLNNSDIHRCFPMVIDLPNLSERSIMEKLVIILQYFQDECIKINQGIRISKDVLSCFVMSEYKGNLAHLRSEVRQSCAIAYHQHLKHNSFYLNINFDDISTQVLTDIHNIDDRIEELHETLNLFQNDFLFFTPHQINPELALLYEINDNSETDKSIYINEAQEDLINQCINDINHASITKLNTTRSISVKQIYDSIYPIVKEHPLCKNEHLLYGLLVHISNVIIKFKEGAPQSLFAPLNRQIAKKEDYKLADAINKLIKREYKLTLENSEIDYIATYLYLSSQWINQEYIQMVLCFKNKRIADNYKVYLNGRNTKTYVESFYIDSTLDPNILEQKLIEKLKTVDRGKGVIIATDIKPIITLLEKENKIPKIYKLVKDISLQNLILVSSRIEALGVSIYNIQFKEEKNTITHSITNNIETQPMSLLKEIETKLLSESLTFLNPTKACQTLYMVLLNIINDLSIPYSDDLLIKFLFHTSFTIERCIKKEPYNYPKSKSLIKMYPALYETIDKNIQLIYEVFSVQFPLSEIGYIIEIFLPYLS</sequence>
<dbReference type="PROSITE" id="PS50045">
    <property type="entry name" value="SIGMA54_INTERACT_4"/>
    <property type="match status" value="1"/>
</dbReference>
<protein>
    <submittedName>
        <fullName evidence="5">PRD domain-containing protein</fullName>
    </submittedName>
</protein>
<dbReference type="InterPro" id="IPR002078">
    <property type="entry name" value="Sigma_54_int"/>
</dbReference>
<dbReference type="Gene3D" id="1.10.1790.10">
    <property type="entry name" value="PRD domain"/>
    <property type="match status" value="2"/>
</dbReference>
<accession>A0A3E3E7G1</accession>
<dbReference type="Pfam" id="PF00874">
    <property type="entry name" value="PRD"/>
    <property type="match status" value="2"/>
</dbReference>
<dbReference type="InterPro" id="IPR036634">
    <property type="entry name" value="PRD_sf"/>
</dbReference>
<dbReference type="AlphaFoldDB" id="A0A3E3E7G1"/>
<evidence type="ECO:0000259" key="3">
    <source>
        <dbReference type="PROSITE" id="PS50045"/>
    </source>
</evidence>
<dbReference type="PANTHER" id="PTHR32071:SF38">
    <property type="entry name" value="PSP OPERON TRANSCRIPTIONAL ACTIVATOR"/>
    <property type="match status" value="1"/>
</dbReference>
<dbReference type="GO" id="GO:0006355">
    <property type="term" value="P:regulation of DNA-templated transcription"/>
    <property type="evidence" value="ECO:0007669"/>
    <property type="project" value="InterPro"/>
</dbReference>
<dbReference type="InterPro" id="IPR011608">
    <property type="entry name" value="PRD"/>
</dbReference>
<keyword evidence="2" id="KW-0067">ATP-binding</keyword>
<feature type="domain" description="PRD" evidence="4">
    <location>
        <begin position="451"/>
        <end position="555"/>
    </location>
</feature>
<evidence type="ECO:0000256" key="2">
    <source>
        <dbReference type="ARBA" id="ARBA00022840"/>
    </source>
</evidence>
<dbReference type="Proteomes" id="UP000260721">
    <property type="component" value="Unassembled WGS sequence"/>
</dbReference>
<gene>
    <name evidence="5" type="ORF">DXC78_01760</name>
</gene>
<dbReference type="PROSITE" id="PS51372">
    <property type="entry name" value="PRD_2"/>
    <property type="match status" value="2"/>
</dbReference>
<dbReference type="GO" id="GO:0005524">
    <property type="term" value="F:ATP binding"/>
    <property type="evidence" value="ECO:0007669"/>
    <property type="project" value="UniProtKB-KW"/>
</dbReference>
<dbReference type="SUPFAM" id="SSF52540">
    <property type="entry name" value="P-loop containing nucleoside triphosphate hydrolases"/>
    <property type="match status" value="1"/>
</dbReference>
<dbReference type="InterPro" id="IPR027417">
    <property type="entry name" value="P-loop_NTPase"/>
</dbReference>
<keyword evidence="1" id="KW-0547">Nucleotide-binding</keyword>
<evidence type="ECO:0000256" key="1">
    <source>
        <dbReference type="ARBA" id="ARBA00022741"/>
    </source>
</evidence>
<reference evidence="5 6" key="1">
    <citation type="submission" date="2018-08" db="EMBL/GenBank/DDBJ databases">
        <title>A genome reference for cultivated species of the human gut microbiota.</title>
        <authorList>
            <person name="Zou Y."/>
            <person name="Xue W."/>
            <person name="Luo G."/>
        </authorList>
    </citation>
    <scope>NUCLEOTIDE SEQUENCE [LARGE SCALE GENOMIC DNA]</scope>
    <source>
        <strain evidence="5 6">TF08-11</strain>
    </source>
</reference>
<comment type="caution">
    <text evidence="5">The sequence shown here is derived from an EMBL/GenBank/DDBJ whole genome shotgun (WGS) entry which is preliminary data.</text>
</comment>
<feature type="domain" description="PRD" evidence="4">
    <location>
        <begin position="707"/>
        <end position="807"/>
    </location>
</feature>
<dbReference type="PANTHER" id="PTHR32071">
    <property type="entry name" value="TRANSCRIPTIONAL REGULATORY PROTEIN"/>
    <property type="match status" value="1"/>
</dbReference>
<dbReference type="Gene3D" id="3.40.50.300">
    <property type="entry name" value="P-loop containing nucleotide triphosphate hydrolases"/>
    <property type="match status" value="1"/>
</dbReference>
<name>A0A3E3E7G1_9FIRM</name>
<dbReference type="RefSeq" id="WP_117445434.1">
    <property type="nucleotide sequence ID" value="NZ_JACJIZ010000006.1"/>
</dbReference>